<accession>A0A1M3L5C4</accession>
<reference evidence="2 3" key="1">
    <citation type="submission" date="2016-09" db="EMBL/GenBank/DDBJ databases">
        <title>Genome-resolved meta-omics ties microbial dynamics to process performance in biotechnology for thiocyanate degradation.</title>
        <authorList>
            <person name="Kantor R.S."/>
            <person name="Huddy R.J."/>
            <person name="Iyer R."/>
            <person name="Thomas B.C."/>
            <person name="Brown C.T."/>
            <person name="Anantharaman K."/>
            <person name="Tringe S."/>
            <person name="Hettich R.L."/>
            <person name="Harrison S.T."/>
            <person name="Banfield J.F."/>
        </authorList>
    </citation>
    <scope>NUCLEOTIDE SEQUENCE [LARGE SCALE GENOMIC DNA]</scope>
    <source>
        <strain evidence="2">59-99</strain>
    </source>
</reference>
<keyword evidence="1" id="KW-0472">Membrane</keyword>
<gene>
    <name evidence="2" type="ORF">BGO89_04020</name>
</gene>
<feature type="transmembrane region" description="Helical" evidence="1">
    <location>
        <begin position="106"/>
        <end position="124"/>
    </location>
</feature>
<dbReference type="STRING" id="1895771.BGO89_04020"/>
<evidence type="ECO:0000313" key="2">
    <source>
        <dbReference type="EMBL" id="OJX60745.1"/>
    </source>
</evidence>
<dbReference type="EMBL" id="MKVH01000003">
    <property type="protein sequence ID" value="OJX60745.1"/>
    <property type="molecule type" value="Genomic_DNA"/>
</dbReference>
<dbReference type="Proteomes" id="UP000184233">
    <property type="component" value="Unassembled WGS sequence"/>
</dbReference>
<name>A0A1M3L5C4_9BACT</name>
<proteinExistence type="predicted"/>
<comment type="caution">
    <text evidence="2">The sequence shown here is derived from an EMBL/GenBank/DDBJ whole genome shotgun (WGS) entry which is preliminary data.</text>
</comment>
<feature type="transmembrane region" description="Helical" evidence="1">
    <location>
        <begin position="168"/>
        <end position="186"/>
    </location>
</feature>
<dbReference type="AlphaFoldDB" id="A0A1M3L5C4"/>
<keyword evidence="1" id="KW-1133">Transmembrane helix</keyword>
<evidence type="ECO:0000313" key="3">
    <source>
        <dbReference type="Proteomes" id="UP000184233"/>
    </source>
</evidence>
<feature type="transmembrane region" description="Helical" evidence="1">
    <location>
        <begin position="81"/>
        <end position="99"/>
    </location>
</feature>
<evidence type="ECO:0000256" key="1">
    <source>
        <dbReference type="SAM" id="Phobius"/>
    </source>
</evidence>
<protein>
    <recommendedName>
        <fullName evidence="4">Copper chaperone NosL</fullName>
    </recommendedName>
</protein>
<evidence type="ECO:0008006" key="4">
    <source>
        <dbReference type="Google" id="ProtNLM"/>
    </source>
</evidence>
<keyword evidence="1" id="KW-0812">Transmembrane</keyword>
<sequence>MKSTSRFLAVVGTLLPLALFFLPMWRIDLGAPQYPPPGLGIRIHIDRVEGAEPNDLANINNLNHYIGMKRIEPDAIPELDIMPWVVGVMSALGVVVGLFGRRRLLVAWIVLMAIAGGIGLYDFYKWEYDYGHDLDPHAIIKIEGMNYQPPLIGTKVLLNFTATSLPDTGFYVMSVGVVLVAVSVYTSRPRKS</sequence>
<organism evidence="2 3">
    <name type="scientific">Candidatus Kapaibacterium thiocyanatum</name>
    <dbReference type="NCBI Taxonomy" id="1895771"/>
    <lineage>
        <taxon>Bacteria</taxon>
        <taxon>Pseudomonadati</taxon>
        <taxon>Candidatus Kapaibacteriota</taxon>
        <taxon>Candidatus Kapaibacteriia</taxon>
        <taxon>Candidatus Kapaibacteriales</taxon>
        <taxon>Candidatus Kapaibacteriaceae</taxon>
        <taxon>Candidatus Kapaibacterium</taxon>
    </lineage>
</organism>